<evidence type="ECO:0000256" key="8">
    <source>
        <dbReference type="ARBA" id="ARBA00022989"/>
    </source>
</evidence>
<evidence type="ECO:0000256" key="4">
    <source>
        <dbReference type="ARBA" id="ARBA00022645"/>
    </source>
</evidence>
<keyword evidence="5 12" id="KW-0812">Transmembrane</keyword>
<dbReference type="Proteomes" id="UP001304300">
    <property type="component" value="Chromosome"/>
</dbReference>
<dbReference type="InterPro" id="IPR005311">
    <property type="entry name" value="PBP_dimer"/>
</dbReference>
<dbReference type="Pfam" id="PF00905">
    <property type="entry name" value="Transpeptidase"/>
    <property type="match status" value="1"/>
</dbReference>
<dbReference type="PANTHER" id="PTHR30627">
    <property type="entry name" value="PEPTIDOGLYCAN D,D-TRANSPEPTIDASE"/>
    <property type="match status" value="1"/>
</dbReference>
<keyword evidence="9 12" id="KW-0472">Membrane</keyword>
<protein>
    <submittedName>
        <fullName evidence="15">Penicillin-binding transpeptidase domain-containing protein</fullName>
    </submittedName>
</protein>
<proteinExistence type="predicted"/>
<evidence type="ECO:0000256" key="12">
    <source>
        <dbReference type="SAM" id="Phobius"/>
    </source>
</evidence>
<dbReference type="InterPro" id="IPR050515">
    <property type="entry name" value="Beta-lactam/transpept"/>
</dbReference>
<keyword evidence="8 12" id="KW-1133">Transmembrane helix</keyword>
<organism evidence="15 16">
    <name type="scientific">Rubellicoccus peritrichatus</name>
    <dbReference type="NCBI Taxonomy" id="3080537"/>
    <lineage>
        <taxon>Bacteria</taxon>
        <taxon>Pseudomonadati</taxon>
        <taxon>Verrucomicrobiota</taxon>
        <taxon>Opitutia</taxon>
        <taxon>Puniceicoccales</taxon>
        <taxon>Cerasicoccaceae</taxon>
        <taxon>Rubellicoccus</taxon>
    </lineage>
</organism>
<dbReference type="Gene3D" id="3.90.1310.10">
    <property type="entry name" value="Penicillin-binding protein 2a (Domain 2)"/>
    <property type="match status" value="1"/>
</dbReference>
<dbReference type="PANTHER" id="PTHR30627:SF2">
    <property type="entry name" value="PEPTIDOGLYCAN D,D-TRANSPEPTIDASE MRDA"/>
    <property type="match status" value="1"/>
</dbReference>
<dbReference type="InterPro" id="IPR036138">
    <property type="entry name" value="PBP_dimer_sf"/>
</dbReference>
<dbReference type="InterPro" id="IPR012338">
    <property type="entry name" value="Beta-lactam/transpept-like"/>
</dbReference>
<dbReference type="GO" id="GO:0071555">
    <property type="term" value="P:cell wall organization"/>
    <property type="evidence" value="ECO:0007669"/>
    <property type="project" value="UniProtKB-KW"/>
</dbReference>
<feature type="domain" description="Penicillin-binding protein transpeptidase" evidence="13">
    <location>
        <begin position="306"/>
        <end position="627"/>
    </location>
</feature>
<reference evidence="15 16" key="1">
    <citation type="submission" date="2023-10" db="EMBL/GenBank/DDBJ databases">
        <title>Rubellicoccus peritrichatus gen. nov., sp. nov., isolated from an algae of coral reef tank.</title>
        <authorList>
            <person name="Luo J."/>
        </authorList>
    </citation>
    <scope>NUCLEOTIDE SEQUENCE [LARGE SCALE GENOMIC DNA]</scope>
    <source>
        <strain evidence="15 16">CR14</strain>
    </source>
</reference>
<keyword evidence="16" id="KW-1185">Reference proteome</keyword>
<dbReference type="GO" id="GO:0008360">
    <property type="term" value="P:regulation of cell shape"/>
    <property type="evidence" value="ECO:0007669"/>
    <property type="project" value="UniProtKB-KW"/>
</dbReference>
<keyword evidence="4" id="KW-0645">Protease</keyword>
<dbReference type="SUPFAM" id="SSF56601">
    <property type="entry name" value="beta-lactamase/transpeptidase-like"/>
    <property type="match status" value="1"/>
</dbReference>
<evidence type="ECO:0000256" key="1">
    <source>
        <dbReference type="ARBA" id="ARBA00004167"/>
    </source>
</evidence>
<dbReference type="Pfam" id="PF03717">
    <property type="entry name" value="PBP_dimer"/>
    <property type="match status" value="1"/>
</dbReference>
<keyword evidence="3" id="KW-1003">Cell membrane</keyword>
<dbReference type="InterPro" id="IPR001460">
    <property type="entry name" value="PCN-bd_Tpept"/>
</dbReference>
<evidence type="ECO:0000313" key="15">
    <source>
        <dbReference type="EMBL" id="WOO42135.1"/>
    </source>
</evidence>
<keyword evidence="10" id="KW-0961">Cell wall biogenesis/degradation</keyword>
<feature type="transmembrane region" description="Helical" evidence="12">
    <location>
        <begin position="16"/>
        <end position="34"/>
    </location>
</feature>
<feature type="coiled-coil region" evidence="11">
    <location>
        <begin position="82"/>
        <end position="109"/>
    </location>
</feature>
<sequence>MGLVHHYRQWEPRLRLFYGVIAGMFLVLAIGLAWRQLIMRPEYKEKEDRQNMRRVIQPGPRGRILDRHGEVLVDNRPRFSAVVSLKDLRDEFEREYSKQLNEKREAHKASGSDKPFKFDWEELRWESRQAVLQKRLDKINEILGTDEELSVRDLQRHFWHRLLMPFPLFSDLTANQYAQLIEQLPLGSDVFIYTDTARSYPHNDAAAHTLGYVVSKRDLKQTDGLPGEDLKTFAYKGEIGRNGLERTFDEQLQGESGGEIWIVDRFQFQYDKPTLEKAAKQGEDLVTSLDINMQLAAEKALGDKTGAAVAVDVKTGEIMVLASKPAYNLNDLSPSIPQSVFNDIEARGAWLNRSVQGLYPPGSTFKMITAIAAMRNGDLEFDDILECGTHYRVGRRLFPEHSGRAFGNIALPYALQKSSNTFFYQTGLDTGIDNIANEARRFGLDEQTGIQLPFESNRMVVPDKAWKKETQGFGWVGGDTANVSIGQGYLLVTPLQMASFAASLARGETRTKLTLLHNPDRGVVDHGGEKIGLTKEEYGAIVQGMEAAVGWDGTARYAMIPGHRLAGKTGTAQVKKDGKPLTLAWFVGFAPVEDPQVAVAICVEGMVAGDNYAGGKTAAPIAKAIFEAYFDQLPSNEIVANLP</sequence>
<dbReference type="AlphaFoldDB" id="A0AAQ3QWS0"/>
<gene>
    <name evidence="15" type="ORF">RZN69_03475</name>
</gene>
<evidence type="ECO:0000256" key="10">
    <source>
        <dbReference type="ARBA" id="ARBA00023316"/>
    </source>
</evidence>
<keyword evidence="6" id="KW-0133">Cell shape</keyword>
<evidence type="ECO:0000259" key="14">
    <source>
        <dbReference type="Pfam" id="PF03717"/>
    </source>
</evidence>
<evidence type="ECO:0000256" key="6">
    <source>
        <dbReference type="ARBA" id="ARBA00022960"/>
    </source>
</evidence>
<keyword evidence="4" id="KW-0121">Carboxypeptidase</keyword>
<keyword evidence="4" id="KW-0378">Hydrolase</keyword>
<dbReference type="RefSeq" id="WP_317834619.1">
    <property type="nucleotide sequence ID" value="NZ_CP136920.1"/>
</dbReference>
<evidence type="ECO:0000256" key="2">
    <source>
        <dbReference type="ARBA" id="ARBA00004236"/>
    </source>
</evidence>
<dbReference type="SUPFAM" id="SSF56519">
    <property type="entry name" value="Penicillin binding protein dimerisation domain"/>
    <property type="match status" value="1"/>
</dbReference>
<evidence type="ECO:0000313" key="16">
    <source>
        <dbReference type="Proteomes" id="UP001304300"/>
    </source>
</evidence>
<dbReference type="KEGG" id="puo:RZN69_03475"/>
<dbReference type="GO" id="GO:0071972">
    <property type="term" value="F:peptidoglycan L,D-transpeptidase activity"/>
    <property type="evidence" value="ECO:0007669"/>
    <property type="project" value="TreeGrafter"/>
</dbReference>
<evidence type="ECO:0000256" key="5">
    <source>
        <dbReference type="ARBA" id="ARBA00022692"/>
    </source>
</evidence>
<keyword evidence="11" id="KW-0175">Coiled coil</keyword>
<dbReference type="GO" id="GO:0009252">
    <property type="term" value="P:peptidoglycan biosynthetic process"/>
    <property type="evidence" value="ECO:0007669"/>
    <property type="project" value="UniProtKB-KW"/>
</dbReference>
<evidence type="ECO:0000256" key="11">
    <source>
        <dbReference type="SAM" id="Coils"/>
    </source>
</evidence>
<dbReference type="EMBL" id="CP136920">
    <property type="protein sequence ID" value="WOO42135.1"/>
    <property type="molecule type" value="Genomic_DNA"/>
</dbReference>
<feature type="domain" description="Penicillin-binding protein dimerisation" evidence="14">
    <location>
        <begin position="57"/>
        <end position="264"/>
    </location>
</feature>
<evidence type="ECO:0000256" key="7">
    <source>
        <dbReference type="ARBA" id="ARBA00022984"/>
    </source>
</evidence>
<dbReference type="GO" id="GO:0008658">
    <property type="term" value="F:penicillin binding"/>
    <property type="evidence" value="ECO:0007669"/>
    <property type="project" value="InterPro"/>
</dbReference>
<dbReference type="GO" id="GO:0005886">
    <property type="term" value="C:plasma membrane"/>
    <property type="evidence" value="ECO:0007669"/>
    <property type="project" value="UniProtKB-SubCell"/>
</dbReference>
<evidence type="ECO:0000256" key="9">
    <source>
        <dbReference type="ARBA" id="ARBA00023136"/>
    </source>
</evidence>
<comment type="subcellular location">
    <subcellularLocation>
        <location evidence="2">Cell membrane</location>
    </subcellularLocation>
    <subcellularLocation>
        <location evidence="1">Membrane</location>
        <topology evidence="1">Single-pass membrane protein</topology>
    </subcellularLocation>
</comment>
<keyword evidence="7" id="KW-0573">Peptidoglycan synthesis</keyword>
<dbReference type="Gene3D" id="3.40.710.10">
    <property type="entry name" value="DD-peptidase/beta-lactamase superfamily"/>
    <property type="match status" value="1"/>
</dbReference>
<accession>A0AAQ3QWS0</accession>
<name>A0AAQ3QWS0_9BACT</name>
<evidence type="ECO:0000256" key="3">
    <source>
        <dbReference type="ARBA" id="ARBA00022475"/>
    </source>
</evidence>
<evidence type="ECO:0000259" key="13">
    <source>
        <dbReference type="Pfam" id="PF00905"/>
    </source>
</evidence>